<dbReference type="AlphaFoldDB" id="A0A1W2H447"/>
<evidence type="ECO:0000313" key="3">
    <source>
        <dbReference type="Proteomes" id="UP000192333"/>
    </source>
</evidence>
<dbReference type="EMBL" id="LT838813">
    <property type="protein sequence ID" value="SMD43700.1"/>
    <property type="molecule type" value="Genomic_DNA"/>
</dbReference>
<keyword evidence="3" id="KW-1185">Reference proteome</keyword>
<dbReference type="RefSeq" id="WP_084120573.1">
    <property type="nucleotide sequence ID" value="NZ_LT838813.1"/>
</dbReference>
<dbReference type="InterPro" id="IPR025381">
    <property type="entry name" value="DUF4296"/>
</dbReference>
<reference evidence="3" key="1">
    <citation type="submission" date="2017-04" db="EMBL/GenBank/DDBJ databases">
        <authorList>
            <person name="Varghese N."/>
            <person name="Submissions S."/>
        </authorList>
    </citation>
    <scope>NUCLEOTIDE SEQUENCE [LARGE SCALE GENOMIC DNA]</scope>
    <source>
        <strain evidence="3">DSM 16537</strain>
    </source>
</reference>
<feature type="domain" description="DUF4296" evidence="1">
    <location>
        <begin position="24"/>
        <end position="108"/>
    </location>
</feature>
<protein>
    <recommendedName>
        <fullName evidence="1">DUF4296 domain-containing protein</fullName>
    </recommendedName>
</protein>
<name>A0A1W2H447_9BACT</name>
<organism evidence="2 3">
    <name type="scientific">Aquiflexum balticum DSM 16537</name>
    <dbReference type="NCBI Taxonomy" id="758820"/>
    <lineage>
        <taxon>Bacteria</taxon>
        <taxon>Pseudomonadati</taxon>
        <taxon>Bacteroidota</taxon>
        <taxon>Cytophagia</taxon>
        <taxon>Cytophagales</taxon>
        <taxon>Cyclobacteriaceae</taxon>
        <taxon>Aquiflexum</taxon>
    </lineage>
</organism>
<proteinExistence type="predicted"/>
<dbReference type="Pfam" id="PF14129">
    <property type="entry name" value="DUF4296"/>
    <property type="match status" value="1"/>
</dbReference>
<dbReference type="Proteomes" id="UP000192333">
    <property type="component" value="Chromosome I"/>
</dbReference>
<dbReference type="OrthoDB" id="981921at2"/>
<accession>A0A1W2H447</accession>
<dbReference type="STRING" id="758820.SAMN00777080_2307"/>
<gene>
    <name evidence="2" type="ORF">SAMN00777080_2307</name>
</gene>
<evidence type="ECO:0000313" key="2">
    <source>
        <dbReference type="EMBL" id="SMD43700.1"/>
    </source>
</evidence>
<dbReference type="PROSITE" id="PS51257">
    <property type="entry name" value="PROKAR_LIPOPROTEIN"/>
    <property type="match status" value="1"/>
</dbReference>
<evidence type="ECO:0000259" key="1">
    <source>
        <dbReference type="Pfam" id="PF14129"/>
    </source>
</evidence>
<sequence length="112" mass="13207">MKNKLILLLSFFVLLSCGENKLSEDILDEDKMVEVLVDIHMTEGLVSTFPIHYDSSRLLYPYFETEIFKKHGISDSVFKKSLEFYLRDIKVMDRLYARTIDSLHVKEKSRIE</sequence>